<dbReference type="InterPro" id="IPR027417">
    <property type="entry name" value="P-loop_NTPase"/>
</dbReference>
<dbReference type="GO" id="GO:0006614">
    <property type="term" value="P:SRP-dependent cotranslational protein targeting to membrane"/>
    <property type="evidence" value="ECO:0007669"/>
    <property type="project" value="InterPro"/>
</dbReference>
<evidence type="ECO:0000259" key="3">
    <source>
        <dbReference type="PROSITE" id="PS00300"/>
    </source>
</evidence>
<sequence length="51" mass="5640">MGTAKGGVVIGLQRELNVPIKFIGVGEQINDLQVFDSEKFVEALFEDEVEM</sequence>
<evidence type="ECO:0000256" key="1">
    <source>
        <dbReference type="ARBA" id="ARBA00022741"/>
    </source>
</evidence>
<dbReference type="Gene3D" id="1.20.120.140">
    <property type="entry name" value="Signal recognition particle SRP54, nucleotide-binding domain"/>
    <property type="match status" value="1"/>
</dbReference>
<keyword evidence="5" id="KW-1185">Reference proteome</keyword>
<organism evidence="4 5">
    <name type="scientific">Urinicoccus massiliensis</name>
    <dbReference type="NCBI Taxonomy" id="1723382"/>
    <lineage>
        <taxon>Bacteria</taxon>
        <taxon>Bacillati</taxon>
        <taxon>Bacillota</taxon>
        <taxon>Tissierellia</taxon>
        <taxon>Tissierellales</taxon>
        <taxon>Peptoniphilaceae</taxon>
        <taxon>Urinicoccus</taxon>
    </lineage>
</organism>
<reference evidence="4 5" key="1">
    <citation type="submission" date="2019-02" db="EMBL/GenBank/DDBJ databases">
        <authorList>
            <consortium name="Pathogen Informatics"/>
        </authorList>
    </citation>
    <scope>NUCLEOTIDE SEQUENCE [LARGE SCALE GENOMIC DNA]</scope>
    <source>
        <strain evidence="4 5">3012STDY7089603</strain>
    </source>
</reference>
<dbReference type="EMBL" id="CAACYI010000006">
    <property type="protein sequence ID" value="VFB17473.1"/>
    <property type="molecule type" value="Genomic_DNA"/>
</dbReference>
<gene>
    <name evidence="4" type="primary">ftsY_3</name>
    <name evidence="4" type="ORF">NCTC13150_02066</name>
</gene>
<proteinExistence type="predicted"/>
<accession>A0A8H2R2B7</accession>
<dbReference type="GO" id="GO:0005525">
    <property type="term" value="F:GTP binding"/>
    <property type="evidence" value="ECO:0007669"/>
    <property type="project" value="UniProtKB-KW"/>
</dbReference>
<evidence type="ECO:0000256" key="2">
    <source>
        <dbReference type="ARBA" id="ARBA00023134"/>
    </source>
</evidence>
<keyword evidence="4" id="KW-0131">Cell cycle</keyword>
<feature type="domain" description="SRP54-type proteins GTP-binding" evidence="3">
    <location>
        <begin position="19"/>
        <end position="32"/>
    </location>
</feature>
<comment type="caution">
    <text evidence="4">The sequence shown here is derived from an EMBL/GenBank/DDBJ whole genome shotgun (WGS) entry which is preliminary data.</text>
</comment>
<dbReference type="AlphaFoldDB" id="A0A8H2R2B7"/>
<keyword evidence="1" id="KW-0547">Nucleotide-binding</keyword>
<dbReference type="InterPro" id="IPR000897">
    <property type="entry name" value="SRP54_GTPase_dom"/>
</dbReference>
<dbReference type="Proteomes" id="UP000377798">
    <property type="component" value="Unassembled WGS sequence"/>
</dbReference>
<dbReference type="GO" id="GO:0051301">
    <property type="term" value="P:cell division"/>
    <property type="evidence" value="ECO:0007669"/>
    <property type="project" value="UniProtKB-KW"/>
</dbReference>
<evidence type="ECO:0000313" key="4">
    <source>
        <dbReference type="EMBL" id="VFB17473.1"/>
    </source>
</evidence>
<name>A0A8H2R2B7_9FIRM</name>
<keyword evidence="2" id="KW-0342">GTP-binding</keyword>
<evidence type="ECO:0000313" key="5">
    <source>
        <dbReference type="Proteomes" id="UP000377798"/>
    </source>
</evidence>
<keyword evidence="4" id="KW-0132">Cell division</keyword>
<protein>
    <submittedName>
        <fullName evidence="4">Cell division protein FtsY</fullName>
    </submittedName>
</protein>
<dbReference type="InterPro" id="IPR042101">
    <property type="entry name" value="SRP54_N_sf"/>
</dbReference>
<dbReference type="PROSITE" id="PS00300">
    <property type="entry name" value="SRP54"/>
    <property type="match status" value="1"/>
</dbReference>
<dbReference type="Gene3D" id="3.40.50.300">
    <property type="entry name" value="P-loop containing nucleotide triphosphate hydrolases"/>
    <property type="match status" value="1"/>
</dbReference>
<dbReference type="Pfam" id="PF00448">
    <property type="entry name" value="SRP54"/>
    <property type="match status" value="1"/>
</dbReference>